<dbReference type="PRINTS" id="PR00260">
    <property type="entry name" value="CHEMTRNSDUCR"/>
</dbReference>
<evidence type="ECO:0000256" key="3">
    <source>
        <dbReference type="PROSITE-ProRule" id="PRU00284"/>
    </source>
</evidence>
<gene>
    <name evidence="7" type="ORF">ROR02_17820</name>
</gene>
<feature type="domain" description="HAMP" evidence="6">
    <location>
        <begin position="274"/>
        <end position="327"/>
    </location>
</feature>
<evidence type="ECO:0000256" key="4">
    <source>
        <dbReference type="SAM" id="Phobius"/>
    </source>
</evidence>
<evidence type="ECO:0000313" key="7">
    <source>
        <dbReference type="EMBL" id="GEO81651.1"/>
    </source>
</evidence>
<dbReference type="Gene3D" id="6.10.340.10">
    <property type="match status" value="1"/>
</dbReference>
<dbReference type="PROSITE" id="PS50111">
    <property type="entry name" value="CHEMOTAXIS_TRANSDUC_2"/>
    <property type="match status" value="1"/>
</dbReference>
<feature type="domain" description="Methyl-accepting transducer" evidence="5">
    <location>
        <begin position="367"/>
        <end position="592"/>
    </location>
</feature>
<keyword evidence="4" id="KW-1133">Transmembrane helix</keyword>
<comment type="similarity">
    <text evidence="2">Belongs to the methyl-accepting chemotaxis (MCP) protein family.</text>
</comment>
<dbReference type="InterPro" id="IPR003660">
    <property type="entry name" value="HAMP_dom"/>
</dbReference>
<proteinExistence type="inferred from homology"/>
<dbReference type="Proteomes" id="UP000321567">
    <property type="component" value="Unassembled WGS sequence"/>
</dbReference>
<evidence type="ECO:0000256" key="1">
    <source>
        <dbReference type="ARBA" id="ARBA00023224"/>
    </source>
</evidence>
<feature type="transmembrane region" description="Helical" evidence="4">
    <location>
        <begin position="250"/>
        <end position="273"/>
    </location>
</feature>
<keyword evidence="8" id="KW-1185">Reference proteome</keyword>
<dbReference type="Gene3D" id="1.10.287.950">
    <property type="entry name" value="Methyl-accepting chemotaxis protein"/>
    <property type="match status" value="1"/>
</dbReference>
<dbReference type="GO" id="GO:0016020">
    <property type="term" value="C:membrane"/>
    <property type="evidence" value="ECO:0007669"/>
    <property type="project" value="InterPro"/>
</dbReference>
<dbReference type="Pfam" id="PF00672">
    <property type="entry name" value="HAMP"/>
    <property type="match status" value="1"/>
</dbReference>
<organism evidence="7 8">
    <name type="scientific">Pararhodospirillum oryzae</name>
    <dbReference type="NCBI Taxonomy" id="478448"/>
    <lineage>
        <taxon>Bacteria</taxon>
        <taxon>Pseudomonadati</taxon>
        <taxon>Pseudomonadota</taxon>
        <taxon>Alphaproteobacteria</taxon>
        <taxon>Rhodospirillales</taxon>
        <taxon>Rhodospirillaceae</taxon>
        <taxon>Pararhodospirillum</taxon>
    </lineage>
</organism>
<dbReference type="SMART" id="SM00283">
    <property type="entry name" value="MA"/>
    <property type="match status" value="1"/>
</dbReference>
<dbReference type="GO" id="GO:0006935">
    <property type="term" value="P:chemotaxis"/>
    <property type="evidence" value="ECO:0007669"/>
    <property type="project" value="InterPro"/>
</dbReference>
<evidence type="ECO:0000259" key="6">
    <source>
        <dbReference type="PROSITE" id="PS50885"/>
    </source>
</evidence>
<dbReference type="InterPro" id="IPR004090">
    <property type="entry name" value="Chemotax_Me-accpt_rcpt"/>
</dbReference>
<protein>
    <submittedName>
        <fullName evidence="7">Methyl-accepting chemotaxis protein</fullName>
    </submittedName>
</protein>
<keyword evidence="4" id="KW-0812">Transmembrane</keyword>
<dbReference type="AlphaFoldDB" id="A0A512H888"/>
<name>A0A512H888_9PROT</name>
<dbReference type="Pfam" id="PF00015">
    <property type="entry name" value="MCPsignal"/>
    <property type="match status" value="1"/>
</dbReference>
<accession>A0A512H888</accession>
<dbReference type="EMBL" id="BJZO01000043">
    <property type="protein sequence ID" value="GEO81651.1"/>
    <property type="molecule type" value="Genomic_DNA"/>
</dbReference>
<keyword evidence="1 3" id="KW-0807">Transducer</keyword>
<keyword evidence="4" id="KW-0472">Membrane</keyword>
<dbReference type="PANTHER" id="PTHR32089">
    <property type="entry name" value="METHYL-ACCEPTING CHEMOTAXIS PROTEIN MCPB"/>
    <property type="match status" value="1"/>
</dbReference>
<dbReference type="SMART" id="SM00304">
    <property type="entry name" value="HAMP"/>
    <property type="match status" value="1"/>
</dbReference>
<dbReference type="SUPFAM" id="SSF58104">
    <property type="entry name" value="Methyl-accepting chemotaxis protein (MCP) signaling domain"/>
    <property type="match status" value="1"/>
</dbReference>
<evidence type="ECO:0000256" key="2">
    <source>
        <dbReference type="ARBA" id="ARBA00029447"/>
    </source>
</evidence>
<dbReference type="GO" id="GO:0004888">
    <property type="term" value="F:transmembrane signaling receptor activity"/>
    <property type="evidence" value="ECO:0007669"/>
    <property type="project" value="InterPro"/>
</dbReference>
<reference evidence="7 8" key="1">
    <citation type="submission" date="2019-07" db="EMBL/GenBank/DDBJ databases">
        <title>Whole genome shotgun sequence of Rhodospirillum oryzae NBRC 107573.</title>
        <authorList>
            <person name="Hosoyama A."/>
            <person name="Uohara A."/>
            <person name="Ohji S."/>
            <person name="Ichikawa N."/>
        </authorList>
    </citation>
    <scope>NUCLEOTIDE SEQUENCE [LARGE SCALE GENOMIC DNA]</scope>
    <source>
        <strain evidence="7 8">NBRC 107573</strain>
    </source>
</reference>
<dbReference type="InterPro" id="IPR032255">
    <property type="entry name" value="HBM"/>
</dbReference>
<sequence>MFWSVSTLTRTDAQTRTVAALRLEGNDLEIGNLTLRRAEQDFLLHKDLANADRVREGLNETQNRAEALARDPRAAFLAGPVERILQGMKAYREEFEIMVAAQQRAGLTESDGLQGALRQAVHAMEREVTAENDDALMVPLLMMRRYEKDYLLRGYPSLLEKVREQGRVFMDRLNHSTLNGQRQAELSRQIETYLGALAAMIEADQNVRASLVRLGAIYADFSPAFQALRTKAIEADSAVQARGKETETQVIVLSLALVGASVPLFLLVSLLIARSVVRPVRAITQVMDTLSHGQKEVSVPYTNGHDEIAVMARSIQVFKENLLQSERLEKEVRAGQERELYRSRERDRLIQEFAALMDQTMSRVKASVEGVQTNAHAVRQAADTASRDSSTVSTAAEEAANAIDTMAQAAEELGTATIEISQRIQESTRYTAVAVNEALNADKTIEQLAASARTIEEILTLIETIAGQTNLLALNATIEAARAGEMGKGFAVVAGEVKALSVQTAKATQDIASQIREIQTSTRHSVEAIRAVSGAIRQVDGVVSSIAAAVEEQSAATQAIVQTVQQAAAENRAVTQTMGDVSAAARSTGELATSMFHVARDLGDAEANLGRDVGSFLGNVQAV</sequence>
<dbReference type="PANTHER" id="PTHR32089:SF112">
    <property type="entry name" value="LYSOZYME-LIKE PROTEIN-RELATED"/>
    <property type="match status" value="1"/>
</dbReference>
<dbReference type="CDD" id="cd06225">
    <property type="entry name" value="HAMP"/>
    <property type="match status" value="1"/>
</dbReference>
<dbReference type="InterPro" id="IPR004089">
    <property type="entry name" value="MCPsignal_dom"/>
</dbReference>
<evidence type="ECO:0000313" key="8">
    <source>
        <dbReference type="Proteomes" id="UP000321567"/>
    </source>
</evidence>
<comment type="caution">
    <text evidence="7">The sequence shown here is derived from an EMBL/GenBank/DDBJ whole genome shotgun (WGS) entry which is preliminary data.</text>
</comment>
<evidence type="ECO:0000259" key="5">
    <source>
        <dbReference type="PROSITE" id="PS50111"/>
    </source>
</evidence>
<dbReference type="SMART" id="SM01358">
    <property type="entry name" value="HBM"/>
    <property type="match status" value="1"/>
</dbReference>
<dbReference type="PROSITE" id="PS50885">
    <property type="entry name" value="HAMP"/>
    <property type="match status" value="1"/>
</dbReference>
<dbReference type="GO" id="GO:0007165">
    <property type="term" value="P:signal transduction"/>
    <property type="evidence" value="ECO:0007669"/>
    <property type="project" value="UniProtKB-KW"/>
</dbReference>